<evidence type="ECO:0000313" key="2">
    <source>
        <dbReference type="Proteomes" id="UP000821853"/>
    </source>
</evidence>
<dbReference type="Proteomes" id="UP000821853">
    <property type="component" value="Unassembled WGS sequence"/>
</dbReference>
<proteinExistence type="predicted"/>
<accession>A0A9J6H8G8</accession>
<dbReference type="OMA" id="MILAFRT"/>
<dbReference type="EMBL" id="JABSTR010001166">
    <property type="protein sequence ID" value="KAH9383564.1"/>
    <property type="molecule type" value="Genomic_DNA"/>
</dbReference>
<dbReference type="AlphaFoldDB" id="A0A9J6H8G8"/>
<dbReference type="OrthoDB" id="7693109at2759"/>
<name>A0A9J6H8G8_HAELO</name>
<reference evidence="1 2" key="1">
    <citation type="journal article" date="2020" name="Cell">
        <title>Large-Scale Comparative Analyses of Tick Genomes Elucidate Their Genetic Diversity and Vector Capacities.</title>
        <authorList>
            <consortium name="Tick Genome and Microbiome Consortium (TIGMIC)"/>
            <person name="Jia N."/>
            <person name="Wang J."/>
            <person name="Shi W."/>
            <person name="Du L."/>
            <person name="Sun Y."/>
            <person name="Zhan W."/>
            <person name="Jiang J.F."/>
            <person name="Wang Q."/>
            <person name="Zhang B."/>
            <person name="Ji P."/>
            <person name="Bell-Sakyi L."/>
            <person name="Cui X.M."/>
            <person name="Yuan T.T."/>
            <person name="Jiang B.G."/>
            <person name="Yang W.F."/>
            <person name="Lam T.T."/>
            <person name="Chang Q.C."/>
            <person name="Ding S.J."/>
            <person name="Wang X.J."/>
            <person name="Zhu J.G."/>
            <person name="Ruan X.D."/>
            <person name="Zhao L."/>
            <person name="Wei J.T."/>
            <person name="Ye R.Z."/>
            <person name="Que T.C."/>
            <person name="Du C.H."/>
            <person name="Zhou Y.H."/>
            <person name="Cheng J.X."/>
            <person name="Dai P.F."/>
            <person name="Guo W.B."/>
            <person name="Han X.H."/>
            <person name="Huang E.J."/>
            <person name="Li L.F."/>
            <person name="Wei W."/>
            <person name="Gao Y.C."/>
            <person name="Liu J.Z."/>
            <person name="Shao H.Z."/>
            <person name="Wang X."/>
            <person name="Wang C.C."/>
            <person name="Yang T.C."/>
            <person name="Huo Q.B."/>
            <person name="Li W."/>
            <person name="Chen H.Y."/>
            <person name="Chen S.E."/>
            <person name="Zhou L.G."/>
            <person name="Ni X.B."/>
            <person name="Tian J.H."/>
            <person name="Sheng Y."/>
            <person name="Liu T."/>
            <person name="Pan Y.S."/>
            <person name="Xia L.Y."/>
            <person name="Li J."/>
            <person name="Zhao F."/>
            <person name="Cao W.C."/>
        </authorList>
    </citation>
    <scope>NUCLEOTIDE SEQUENCE [LARGE SCALE GENOMIC DNA]</scope>
    <source>
        <strain evidence="1">HaeL-2018</strain>
    </source>
</reference>
<gene>
    <name evidence="1" type="ORF">HPB48_025165</name>
</gene>
<comment type="caution">
    <text evidence="1">The sequence shown here is derived from an EMBL/GenBank/DDBJ whole genome shotgun (WGS) entry which is preliminary data.</text>
</comment>
<protein>
    <submittedName>
        <fullName evidence="1">Uncharacterized protein</fullName>
    </submittedName>
</protein>
<sequence length="184" mass="20155">MLPVKLAFMLSVSEELEPFLAEFQSVKPMLPFLASTLDCLLRSLLSLIVLKEKLNAADTFSKLLNIDLDNSDNMIAVASFDIGLAAKSELRKLLKPSHIAVVNFKRECISFVKACSKKIIERSPLKYKLTRGANCSVGAGQKQLNIALEVLIEHGWLSATSGEGKSLIHPGVLDQHRTGSHAKL</sequence>
<organism evidence="1 2">
    <name type="scientific">Haemaphysalis longicornis</name>
    <name type="common">Bush tick</name>
    <dbReference type="NCBI Taxonomy" id="44386"/>
    <lineage>
        <taxon>Eukaryota</taxon>
        <taxon>Metazoa</taxon>
        <taxon>Ecdysozoa</taxon>
        <taxon>Arthropoda</taxon>
        <taxon>Chelicerata</taxon>
        <taxon>Arachnida</taxon>
        <taxon>Acari</taxon>
        <taxon>Parasitiformes</taxon>
        <taxon>Ixodida</taxon>
        <taxon>Ixodoidea</taxon>
        <taxon>Ixodidae</taxon>
        <taxon>Haemaphysalinae</taxon>
        <taxon>Haemaphysalis</taxon>
    </lineage>
</organism>
<keyword evidence="2" id="KW-1185">Reference proteome</keyword>
<dbReference type="VEuPathDB" id="VectorBase:HLOH_063844"/>
<evidence type="ECO:0000313" key="1">
    <source>
        <dbReference type="EMBL" id="KAH9383564.1"/>
    </source>
</evidence>